<dbReference type="AlphaFoldDB" id="A0A315Y1J6"/>
<organism evidence="1 2">
    <name type="scientific">Ruminococcus flavefaciens</name>
    <dbReference type="NCBI Taxonomy" id="1265"/>
    <lineage>
        <taxon>Bacteria</taxon>
        <taxon>Bacillati</taxon>
        <taxon>Bacillota</taxon>
        <taxon>Clostridia</taxon>
        <taxon>Eubacteriales</taxon>
        <taxon>Oscillospiraceae</taxon>
        <taxon>Ruminococcus</taxon>
    </lineage>
</organism>
<reference evidence="1 2" key="1">
    <citation type="submission" date="2018-05" db="EMBL/GenBank/DDBJ databases">
        <title>The Hungate 1000. A catalogue of reference genomes from the rumen microbiome.</title>
        <authorList>
            <person name="Kelly W."/>
        </authorList>
    </citation>
    <scope>NUCLEOTIDE SEQUENCE [LARGE SCALE GENOMIC DNA]</scope>
    <source>
        <strain evidence="1 2">SAb67</strain>
    </source>
</reference>
<evidence type="ECO:0000313" key="1">
    <source>
        <dbReference type="EMBL" id="PWJ13964.1"/>
    </source>
</evidence>
<gene>
    <name evidence="1" type="ORF">IE37_00895</name>
</gene>
<proteinExistence type="predicted"/>
<name>A0A315Y1J6_RUMFL</name>
<dbReference type="OrthoDB" id="2109396at2"/>
<sequence>MSTTYTPNYNLGKQEDHADKFDMSVITENMDKLDTALYEQAEDIAEADTAEAADRAALAELIDGGAKNRLPITSVDSLKRLNTYGTWENNVYTHSSGVVFTVNDDMSITANGTASGANAVFILSMPGGFSIEAGNWILSGCPSGGSASTYNIAIAGTTSDTGTTGSFTSCSKVLVRIYVINGTSISNAVFRPMVCSKAAWDISQAYQPYRPSYAELYAMVQALQGGSSLNSVQSTAQLTALDKTEELTTIDDSSYTTENS</sequence>
<comment type="caution">
    <text evidence="1">The sequence shown here is derived from an EMBL/GenBank/DDBJ whole genome shotgun (WGS) entry which is preliminary data.</text>
</comment>
<dbReference type="EMBL" id="QGDI01000003">
    <property type="protein sequence ID" value="PWJ13964.1"/>
    <property type="molecule type" value="Genomic_DNA"/>
</dbReference>
<protein>
    <submittedName>
        <fullName evidence="1">Uncharacterized protein</fullName>
    </submittedName>
</protein>
<dbReference type="Proteomes" id="UP000245720">
    <property type="component" value="Unassembled WGS sequence"/>
</dbReference>
<dbReference type="RefSeq" id="WP_109725751.1">
    <property type="nucleotide sequence ID" value="NZ_QGDI01000003.1"/>
</dbReference>
<evidence type="ECO:0000313" key="2">
    <source>
        <dbReference type="Proteomes" id="UP000245720"/>
    </source>
</evidence>
<accession>A0A315Y1J6</accession>